<accession>A0A844QHB9</accession>
<feature type="domain" description="ABC transporter" evidence="6">
    <location>
        <begin position="1"/>
        <end position="238"/>
    </location>
</feature>
<name>A0A844QHB9_9HYPH</name>
<dbReference type="GO" id="GO:0016887">
    <property type="term" value="F:ATP hydrolysis activity"/>
    <property type="evidence" value="ECO:0007669"/>
    <property type="project" value="InterPro"/>
</dbReference>
<dbReference type="PANTHER" id="PTHR43820:SF5">
    <property type="entry name" value="HIGH-AFFINITY BRANCHED-CHAIN AMINO ACID TRANSPORT ATP-BINDING PROTEIN"/>
    <property type="match status" value="1"/>
</dbReference>
<organism evidence="7 8">
    <name type="scientific">Nitratireductor arenosus</name>
    <dbReference type="NCBI Taxonomy" id="2682096"/>
    <lineage>
        <taxon>Bacteria</taxon>
        <taxon>Pseudomonadati</taxon>
        <taxon>Pseudomonadota</taxon>
        <taxon>Alphaproteobacteria</taxon>
        <taxon>Hyphomicrobiales</taxon>
        <taxon>Phyllobacteriaceae</taxon>
        <taxon>Nitratireductor</taxon>
    </lineage>
</organism>
<comment type="caution">
    <text evidence="7">The sequence shown here is derived from an EMBL/GenBank/DDBJ whole genome shotgun (WGS) entry which is preliminary data.</text>
</comment>
<proteinExistence type="inferred from homology"/>
<dbReference type="CDD" id="cd03224">
    <property type="entry name" value="ABC_TM1139_LivF_branched"/>
    <property type="match status" value="1"/>
</dbReference>
<dbReference type="GO" id="GO:0015807">
    <property type="term" value="P:L-amino acid transport"/>
    <property type="evidence" value="ECO:0007669"/>
    <property type="project" value="TreeGrafter"/>
</dbReference>
<dbReference type="Pfam" id="PF00005">
    <property type="entry name" value="ABC_tran"/>
    <property type="match status" value="1"/>
</dbReference>
<keyword evidence="8" id="KW-1185">Reference proteome</keyword>
<reference evidence="7 8" key="1">
    <citation type="submission" date="2019-12" db="EMBL/GenBank/DDBJ databases">
        <title>Nitratireductor arenosus sp. nov., Isolated from sea sand, Jeju island, South Korea.</title>
        <authorList>
            <person name="Kim W."/>
        </authorList>
    </citation>
    <scope>NUCLEOTIDE SEQUENCE [LARGE SCALE GENOMIC DNA]</scope>
    <source>
        <strain evidence="7 8">CAU 1489</strain>
    </source>
</reference>
<keyword evidence="3" id="KW-0547">Nucleotide-binding</keyword>
<gene>
    <name evidence="7" type="ORF">GN330_15725</name>
</gene>
<dbReference type="InterPro" id="IPR052156">
    <property type="entry name" value="BCAA_Transport_ATP-bd_LivF"/>
</dbReference>
<evidence type="ECO:0000256" key="2">
    <source>
        <dbReference type="ARBA" id="ARBA00022448"/>
    </source>
</evidence>
<dbReference type="Gene3D" id="3.40.50.300">
    <property type="entry name" value="P-loop containing nucleotide triphosphate hydrolases"/>
    <property type="match status" value="1"/>
</dbReference>
<evidence type="ECO:0000313" key="8">
    <source>
        <dbReference type="Proteomes" id="UP000463224"/>
    </source>
</evidence>
<evidence type="ECO:0000256" key="4">
    <source>
        <dbReference type="ARBA" id="ARBA00022840"/>
    </source>
</evidence>
<protein>
    <submittedName>
        <fullName evidence="7">ATP-binding cassette domain-containing protein</fullName>
    </submittedName>
</protein>
<evidence type="ECO:0000256" key="1">
    <source>
        <dbReference type="ARBA" id="ARBA00005417"/>
    </source>
</evidence>
<dbReference type="PROSITE" id="PS50893">
    <property type="entry name" value="ABC_TRANSPORTER_2"/>
    <property type="match status" value="1"/>
</dbReference>
<evidence type="ECO:0000256" key="5">
    <source>
        <dbReference type="ARBA" id="ARBA00022970"/>
    </source>
</evidence>
<dbReference type="PANTHER" id="PTHR43820">
    <property type="entry name" value="HIGH-AFFINITY BRANCHED-CHAIN AMINO ACID TRANSPORT ATP-BINDING PROTEIN LIVF"/>
    <property type="match status" value="1"/>
</dbReference>
<sequence length="239" mass="25533">MNEQSLFTASELRAGYGRVPVLDGVTFSARQAEIVGLLGPNGMGKTTLLKTLIGVLPCSSGSILLDGVELRTMPAHERARLGIGYVPQGREIFAGLTVRENIAFGAASSGRARRAVIERAVADFPVLERLLDRKGGALSGGEQQILALARALAGDPRVLLLDEPTEGVAPAIVEDIERQLIKLARERSLAVVVVEQDVDFLATVSDRILQMQKGRIVREVPAADLAETDIFAPVSQTNS</sequence>
<keyword evidence="2" id="KW-0813">Transport</keyword>
<dbReference type="RefSeq" id="WP_156713603.1">
    <property type="nucleotide sequence ID" value="NZ_WPHG01000003.1"/>
</dbReference>
<evidence type="ECO:0000259" key="6">
    <source>
        <dbReference type="PROSITE" id="PS50893"/>
    </source>
</evidence>
<evidence type="ECO:0000256" key="3">
    <source>
        <dbReference type="ARBA" id="ARBA00022741"/>
    </source>
</evidence>
<dbReference type="InterPro" id="IPR027417">
    <property type="entry name" value="P-loop_NTPase"/>
</dbReference>
<dbReference type="SUPFAM" id="SSF52540">
    <property type="entry name" value="P-loop containing nucleoside triphosphate hydrolases"/>
    <property type="match status" value="1"/>
</dbReference>
<dbReference type="GO" id="GO:0015658">
    <property type="term" value="F:branched-chain amino acid transmembrane transporter activity"/>
    <property type="evidence" value="ECO:0007669"/>
    <property type="project" value="TreeGrafter"/>
</dbReference>
<dbReference type="AlphaFoldDB" id="A0A844QHB9"/>
<dbReference type="EMBL" id="WPHG01000003">
    <property type="protein sequence ID" value="MVA98695.1"/>
    <property type="molecule type" value="Genomic_DNA"/>
</dbReference>
<keyword evidence="5" id="KW-0029">Amino-acid transport</keyword>
<keyword evidence="4 7" id="KW-0067">ATP-binding</keyword>
<dbReference type="InterPro" id="IPR003439">
    <property type="entry name" value="ABC_transporter-like_ATP-bd"/>
</dbReference>
<dbReference type="SMART" id="SM00382">
    <property type="entry name" value="AAA"/>
    <property type="match status" value="1"/>
</dbReference>
<comment type="similarity">
    <text evidence="1">Belongs to the ABC transporter superfamily.</text>
</comment>
<evidence type="ECO:0000313" key="7">
    <source>
        <dbReference type="EMBL" id="MVA98695.1"/>
    </source>
</evidence>
<dbReference type="InterPro" id="IPR003593">
    <property type="entry name" value="AAA+_ATPase"/>
</dbReference>
<dbReference type="GO" id="GO:0005524">
    <property type="term" value="F:ATP binding"/>
    <property type="evidence" value="ECO:0007669"/>
    <property type="project" value="UniProtKB-KW"/>
</dbReference>
<dbReference type="Proteomes" id="UP000463224">
    <property type="component" value="Unassembled WGS sequence"/>
</dbReference>